<sequence length="476" mass="54332">MARTTTLPGAWMDAAEQIMAPWQQLRGLVIVPLLRASVLICLTMSVMILAEKVYMAVVILAVRLVGRRRYRWEPVRDTSDDPELGGAACPIVLVQIPMYNESKVYHLSIGAVCGLSWPSDRLVIQVLDDSTDPIIKELVQQECQRWAKKGVNIKFEHRENRRGYKAGALKEGMKHGYVRDCDFVAIFDADFQPGPDFLCRAIPFLIHNPDIALVQARWKFVNADECFMTRMQEMSLDYHFKVEQEVGSSTSAFFGFNGTAGVWRVSALNEAGGWKDRTTVEDMDLAVRASLKGWKFVYIGDLMVKNELPSTFKAFRYQQHRWSCGPANLFRKMLMDIVSNKKVALWKKIHVIYNFFLIRKICSHILTFVFYCLIIPATVLVPEVEIPKWGCVYIPTIITLLTVVATPRSIHLIFFWTLFENVMSLHRTKATFIGLLEAGRVNEWVVTEKLGDNLKIKMPSKASKNLQIRKGARYIA</sequence>
<evidence type="ECO:0000256" key="1">
    <source>
        <dbReference type="ARBA" id="ARBA00004653"/>
    </source>
</evidence>
<dbReference type="FunFam" id="3.90.550.10:FF:000015">
    <property type="entry name" value="Glucomannan 4-beta-mannosyltransferase 9"/>
    <property type="match status" value="1"/>
</dbReference>
<name>A0AAD8QMQ3_LOLMU</name>
<dbReference type="GO" id="GO:0047259">
    <property type="term" value="F:glucomannan 4-beta-mannosyltransferase activity"/>
    <property type="evidence" value="ECO:0007669"/>
    <property type="project" value="UniProtKB-EC"/>
</dbReference>
<dbReference type="Gene3D" id="3.90.550.10">
    <property type="entry name" value="Spore Coat Polysaccharide Biosynthesis Protein SpsA, Chain A"/>
    <property type="match status" value="1"/>
</dbReference>
<dbReference type="InterPro" id="IPR029044">
    <property type="entry name" value="Nucleotide-diphossugar_trans"/>
</dbReference>
<evidence type="ECO:0000256" key="3">
    <source>
        <dbReference type="ARBA" id="ARBA00022679"/>
    </source>
</evidence>
<protein>
    <recommendedName>
        <fullName evidence="11">glucomannan 4-beta-mannosyltransferase</fullName>
        <ecNumber evidence="11">2.4.1.32</ecNumber>
    </recommendedName>
</protein>
<evidence type="ECO:0000256" key="10">
    <source>
        <dbReference type="ARBA" id="ARBA00060879"/>
    </source>
</evidence>
<reference evidence="14" key="1">
    <citation type="submission" date="2023-07" db="EMBL/GenBank/DDBJ databases">
        <title>A chromosome-level genome assembly of Lolium multiflorum.</title>
        <authorList>
            <person name="Chen Y."/>
            <person name="Copetti D."/>
            <person name="Kolliker R."/>
            <person name="Studer B."/>
        </authorList>
    </citation>
    <scope>NUCLEOTIDE SEQUENCE</scope>
    <source>
        <strain evidence="14">02402/16</strain>
        <tissue evidence="14">Leaf</tissue>
    </source>
</reference>
<dbReference type="AlphaFoldDB" id="A0AAD8QMQ3"/>
<dbReference type="InterPro" id="IPR001173">
    <property type="entry name" value="Glyco_trans_2-like"/>
</dbReference>
<proteinExistence type="inferred from homology"/>
<keyword evidence="7 12" id="KW-0472">Membrane</keyword>
<gene>
    <name evidence="14" type="ORF">QYE76_029374</name>
</gene>
<evidence type="ECO:0000256" key="12">
    <source>
        <dbReference type="SAM" id="Phobius"/>
    </source>
</evidence>
<comment type="subcellular location">
    <subcellularLocation>
        <location evidence="1">Golgi apparatus membrane</location>
        <topology evidence="1">Multi-pass membrane protein</topology>
    </subcellularLocation>
</comment>
<comment type="catalytic activity">
    <reaction evidence="9">
        <text>GDP-mannose + (glucomannan)n = GDP + (glucomannan)n+1.</text>
        <dbReference type="EC" id="2.4.1.32"/>
    </reaction>
</comment>
<dbReference type="PANTHER" id="PTHR32044">
    <property type="entry name" value="GLUCOMANNAN 4-BETA-MANNOSYLTRANSFERASE 9"/>
    <property type="match status" value="1"/>
</dbReference>
<evidence type="ECO:0000256" key="4">
    <source>
        <dbReference type="ARBA" id="ARBA00022692"/>
    </source>
</evidence>
<evidence type="ECO:0000313" key="15">
    <source>
        <dbReference type="Proteomes" id="UP001231189"/>
    </source>
</evidence>
<keyword evidence="4 12" id="KW-0812">Transmembrane</keyword>
<comment type="similarity">
    <text evidence="10">Belongs to the glycosyltransferase 2 family. Plant cellulose synthase-like A subfamily.</text>
</comment>
<dbReference type="EMBL" id="JAUUTY010000007">
    <property type="protein sequence ID" value="KAK1605701.1"/>
    <property type="molecule type" value="Genomic_DNA"/>
</dbReference>
<keyword evidence="15" id="KW-1185">Reference proteome</keyword>
<keyword evidence="3" id="KW-0808">Transferase</keyword>
<evidence type="ECO:0000256" key="6">
    <source>
        <dbReference type="ARBA" id="ARBA00023034"/>
    </source>
</evidence>
<accession>A0AAD8QMQ3</accession>
<feature type="transmembrane region" description="Helical" evidence="12">
    <location>
        <begin position="36"/>
        <end position="62"/>
    </location>
</feature>
<keyword evidence="8" id="KW-0961">Cell wall biogenesis/degradation</keyword>
<evidence type="ECO:0000256" key="8">
    <source>
        <dbReference type="ARBA" id="ARBA00023316"/>
    </source>
</evidence>
<evidence type="ECO:0000313" key="14">
    <source>
        <dbReference type="EMBL" id="KAK1605701.1"/>
    </source>
</evidence>
<evidence type="ECO:0000256" key="7">
    <source>
        <dbReference type="ARBA" id="ARBA00023136"/>
    </source>
</evidence>
<dbReference type="Pfam" id="PF13632">
    <property type="entry name" value="Glyco_trans_2_3"/>
    <property type="match status" value="1"/>
</dbReference>
<keyword evidence="6" id="KW-0333">Golgi apparatus</keyword>
<feature type="domain" description="Glycosyltransferase 2-like" evidence="13">
    <location>
        <begin position="184"/>
        <end position="391"/>
    </location>
</feature>
<evidence type="ECO:0000256" key="9">
    <source>
        <dbReference type="ARBA" id="ARBA00051800"/>
    </source>
</evidence>
<comment type="caution">
    <text evidence="14">The sequence shown here is derived from an EMBL/GenBank/DDBJ whole genome shotgun (WGS) entry which is preliminary data.</text>
</comment>
<evidence type="ECO:0000259" key="13">
    <source>
        <dbReference type="Pfam" id="PF13632"/>
    </source>
</evidence>
<dbReference type="EC" id="2.4.1.32" evidence="11"/>
<dbReference type="PANTHER" id="PTHR32044:SF77">
    <property type="entry name" value="GLUCOMANNAN 4-BETA-MANNOSYLTRANSFERASE 9"/>
    <property type="match status" value="1"/>
</dbReference>
<dbReference type="GO" id="GO:0051753">
    <property type="term" value="F:mannan synthase activity"/>
    <property type="evidence" value="ECO:0007669"/>
    <property type="project" value="UniProtKB-ARBA"/>
</dbReference>
<dbReference type="GO" id="GO:0000139">
    <property type="term" value="C:Golgi membrane"/>
    <property type="evidence" value="ECO:0007669"/>
    <property type="project" value="UniProtKB-SubCell"/>
</dbReference>
<feature type="transmembrane region" description="Helical" evidence="12">
    <location>
        <begin position="361"/>
        <end position="381"/>
    </location>
</feature>
<dbReference type="SUPFAM" id="SSF53448">
    <property type="entry name" value="Nucleotide-diphospho-sugar transferases"/>
    <property type="match status" value="1"/>
</dbReference>
<keyword evidence="5 12" id="KW-1133">Transmembrane helix</keyword>
<feature type="transmembrane region" description="Helical" evidence="12">
    <location>
        <begin position="393"/>
        <end position="419"/>
    </location>
</feature>
<dbReference type="GO" id="GO:0071555">
    <property type="term" value="P:cell wall organization"/>
    <property type="evidence" value="ECO:0007669"/>
    <property type="project" value="UniProtKB-KW"/>
</dbReference>
<organism evidence="14 15">
    <name type="scientific">Lolium multiflorum</name>
    <name type="common">Italian ryegrass</name>
    <name type="synonym">Lolium perenne subsp. multiflorum</name>
    <dbReference type="NCBI Taxonomy" id="4521"/>
    <lineage>
        <taxon>Eukaryota</taxon>
        <taxon>Viridiplantae</taxon>
        <taxon>Streptophyta</taxon>
        <taxon>Embryophyta</taxon>
        <taxon>Tracheophyta</taxon>
        <taxon>Spermatophyta</taxon>
        <taxon>Magnoliopsida</taxon>
        <taxon>Liliopsida</taxon>
        <taxon>Poales</taxon>
        <taxon>Poaceae</taxon>
        <taxon>BOP clade</taxon>
        <taxon>Pooideae</taxon>
        <taxon>Poodae</taxon>
        <taxon>Poeae</taxon>
        <taxon>Poeae Chloroplast Group 2 (Poeae type)</taxon>
        <taxon>Loliodinae</taxon>
        <taxon>Loliinae</taxon>
        <taxon>Lolium</taxon>
    </lineage>
</organism>
<keyword evidence="2" id="KW-0328">Glycosyltransferase</keyword>
<dbReference type="Proteomes" id="UP001231189">
    <property type="component" value="Unassembled WGS sequence"/>
</dbReference>
<dbReference type="CDD" id="cd06437">
    <property type="entry name" value="CESA_CaSu_A2"/>
    <property type="match status" value="1"/>
</dbReference>
<evidence type="ECO:0000256" key="2">
    <source>
        <dbReference type="ARBA" id="ARBA00022676"/>
    </source>
</evidence>
<evidence type="ECO:0000256" key="11">
    <source>
        <dbReference type="ARBA" id="ARBA00066505"/>
    </source>
</evidence>
<evidence type="ECO:0000256" key="5">
    <source>
        <dbReference type="ARBA" id="ARBA00022989"/>
    </source>
</evidence>